<dbReference type="SUPFAM" id="SSF52141">
    <property type="entry name" value="Uracil-DNA glycosylase-like"/>
    <property type="match status" value="1"/>
</dbReference>
<dbReference type="InterPro" id="IPR036895">
    <property type="entry name" value="Uracil-DNA_glycosylase-like_sf"/>
</dbReference>
<feature type="domain" description="Uracil-DNA glycosylase-like" evidence="1">
    <location>
        <begin position="115"/>
        <end position="232"/>
    </location>
</feature>
<proteinExistence type="predicted"/>
<evidence type="ECO:0000259" key="1">
    <source>
        <dbReference type="Pfam" id="PF03167"/>
    </source>
</evidence>
<protein>
    <submittedName>
        <fullName evidence="2">Uracil-DNA glycosylase</fullName>
    </submittedName>
</protein>
<dbReference type="Gene3D" id="3.40.470.10">
    <property type="entry name" value="Uracil-DNA glycosylase-like domain"/>
    <property type="match status" value="1"/>
</dbReference>
<dbReference type="EMBL" id="CP101740">
    <property type="protein sequence ID" value="UUL84176.1"/>
    <property type="molecule type" value="Genomic_DNA"/>
</dbReference>
<organism evidence="2 3">
    <name type="scientific">Sphingomonas qomolangmaensis</name>
    <dbReference type="NCBI Taxonomy" id="2918765"/>
    <lineage>
        <taxon>Bacteria</taxon>
        <taxon>Pseudomonadati</taxon>
        <taxon>Pseudomonadota</taxon>
        <taxon>Alphaproteobacteria</taxon>
        <taxon>Sphingomonadales</taxon>
        <taxon>Sphingomonadaceae</taxon>
        <taxon>Sphingomonas</taxon>
    </lineage>
</organism>
<dbReference type="Pfam" id="PF03167">
    <property type="entry name" value="UDG"/>
    <property type="match status" value="1"/>
</dbReference>
<reference evidence="2" key="1">
    <citation type="submission" date="2022-07" db="EMBL/GenBank/DDBJ databases">
        <title>Sphingomonas sp. nov., a novel bacterium isolated from the north slope of the Mount Everest.</title>
        <authorList>
            <person name="Cui X."/>
            <person name="Liu Y."/>
        </authorList>
    </citation>
    <scope>NUCLEOTIDE SEQUENCE</scope>
    <source>
        <strain evidence="2">S5-59</strain>
    </source>
</reference>
<name>A0ABY5LE71_9SPHN</name>
<evidence type="ECO:0000313" key="2">
    <source>
        <dbReference type="EMBL" id="UUL84176.1"/>
    </source>
</evidence>
<dbReference type="InterPro" id="IPR005122">
    <property type="entry name" value="Uracil-DNA_glycosylase-like"/>
</dbReference>
<keyword evidence="3" id="KW-1185">Reference proteome</keyword>
<gene>
    <name evidence="2" type="ORF">NMP03_04685</name>
</gene>
<sequence>MGADQHNDWQAATASALEWWADAGVDVLVEDQVRDWFAAPVRTPPATAVAAAEPGAAEAEAEFPETLEAFLAWRLGEGAPEAKWNAPLVAGEGDPTADLMVMLDHPTGDRLLLDAEARLLDRMLAAIGRSRGDVYLTTLCLAAPLAQSIPADDQPALVARAQHLAALAGTKTVLLLSQSASRAFLGTDRANARACFHDINHRQAKFSAISSVHPRFLLSSPAHKREAWKDLQLLLRGKRT</sequence>
<evidence type="ECO:0000313" key="3">
    <source>
        <dbReference type="Proteomes" id="UP001058533"/>
    </source>
</evidence>
<dbReference type="RefSeq" id="WP_256508008.1">
    <property type="nucleotide sequence ID" value="NZ_CP101740.1"/>
</dbReference>
<accession>A0ABY5LE71</accession>
<dbReference type="Proteomes" id="UP001058533">
    <property type="component" value="Chromosome"/>
</dbReference>